<reference evidence="1" key="1">
    <citation type="journal article" date="2023" name="Plant J.">
        <title>The genome of the king protea, Protea cynaroides.</title>
        <authorList>
            <person name="Chang J."/>
            <person name="Duong T.A."/>
            <person name="Schoeman C."/>
            <person name="Ma X."/>
            <person name="Roodt D."/>
            <person name="Barker N."/>
            <person name="Li Z."/>
            <person name="Van de Peer Y."/>
            <person name="Mizrachi E."/>
        </authorList>
    </citation>
    <scope>NUCLEOTIDE SEQUENCE</scope>
    <source>
        <tissue evidence="1">Young leaves</tissue>
    </source>
</reference>
<keyword evidence="2" id="KW-1185">Reference proteome</keyword>
<dbReference type="PANTHER" id="PTHR31286:SF165">
    <property type="entry name" value="DUF4283 DOMAIN-CONTAINING PROTEIN"/>
    <property type="match status" value="1"/>
</dbReference>
<proteinExistence type="predicted"/>
<dbReference type="OrthoDB" id="1302647at2759"/>
<evidence type="ECO:0000313" key="1">
    <source>
        <dbReference type="EMBL" id="KAJ4951741.1"/>
    </source>
</evidence>
<accession>A0A9Q0GPM0</accession>
<dbReference type="Proteomes" id="UP001141806">
    <property type="component" value="Unassembled WGS sequence"/>
</dbReference>
<evidence type="ECO:0000313" key="2">
    <source>
        <dbReference type="Proteomes" id="UP001141806"/>
    </source>
</evidence>
<sequence>MLLLHLYGKEALSVISRPFYADKMTTMKERLAFALVYMEFIDDSPMKDFIVIADDEGNWHTQAVWYDWRLDHCSICKIFGHATIDCVKNSDAQLEKAVGEKQAESSVGHGSADFLNCNAILTEASRRESLRSNLTFTILANEVNRKAPKAKSVCTILSSFHCCANQLDAPRQFAPCLTRWR</sequence>
<gene>
    <name evidence="1" type="ORF">NE237_028573</name>
</gene>
<organism evidence="1 2">
    <name type="scientific">Protea cynaroides</name>
    <dbReference type="NCBI Taxonomy" id="273540"/>
    <lineage>
        <taxon>Eukaryota</taxon>
        <taxon>Viridiplantae</taxon>
        <taxon>Streptophyta</taxon>
        <taxon>Embryophyta</taxon>
        <taxon>Tracheophyta</taxon>
        <taxon>Spermatophyta</taxon>
        <taxon>Magnoliopsida</taxon>
        <taxon>Proteales</taxon>
        <taxon>Proteaceae</taxon>
        <taxon>Protea</taxon>
    </lineage>
</organism>
<dbReference type="InterPro" id="IPR040256">
    <property type="entry name" value="At4g02000-like"/>
</dbReference>
<dbReference type="PANTHER" id="PTHR31286">
    <property type="entry name" value="GLYCINE-RICH CELL WALL STRUCTURAL PROTEIN 1.8-LIKE"/>
    <property type="match status" value="1"/>
</dbReference>
<comment type="caution">
    <text evidence="1">The sequence shown here is derived from an EMBL/GenBank/DDBJ whole genome shotgun (WGS) entry which is preliminary data.</text>
</comment>
<dbReference type="AlphaFoldDB" id="A0A9Q0GPM0"/>
<protein>
    <submittedName>
        <fullName evidence="1">Uncharacterized protein</fullName>
    </submittedName>
</protein>
<name>A0A9Q0GPM0_9MAGN</name>
<dbReference type="EMBL" id="JAMYWD010000012">
    <property type="protein sequence ID" value="KAJ4951741.1"/>
    <property type="molecule type" value="Genomic_DNA"/>
</dbReference>